<dbReference type="Pfam" id="PF00201">
    <property type="entry name" value="UDPGT"/>
    <property type="match status" value="1"/>
</dbReference>
<reference evidence="7" key="1">
    <citation type="journal article" date="2013" name="PLoS ONE">
        <title>Molecular Characterization of UGT94F2 and UGT86C4, Two Glycosyltransferases from Picrorhiza kurrooa: Comparative Structural Insight and Evaluation of Substrate Recognition.</title>
        <authorList>
            <person name="Bhat W.W."/>
            <person name="Dhar N."/>
            <person name="Razdan S."/>
            <person name="Rana S."/>
            <person name="Mehra R."/>
            <person name="Nargotra A."/>
            <person name="Dhar R.S."/>
            <person name="Ashraf N."/>
            <person name="Vishwakarma R."/>
            <person name="Lattoo S.K."/>
        </authorList>
    </citation>
    <scope>NUCLEOTIDE SEQUENCE</scope>
</reference>
<dbReference type="Pfam" id="PF26168">
    <property type="entry name" value="Glyco_transf_N"/>
    <property type="match status" value="1"/>
</dbReference>
<dbReference type="PANTHER" id="PTHR48044">
    <property type="entry name" value="GLYCOSYLTRANSFERASE"/>
    <property type="match status" value="1"/>
</dbReference>
<dbReference type="EMBL" id="JQ996409">
    <property type="protein sequence ID" value="AGA84058.1"/>
    <property type="molecule type" value="mRNA"/>
</dbReference>
<organism evidence="7">
    <name type="scientific">Picrorhiza kurrooa</name>
    <dbReference type="NCBI Taxonomy" id="195120"/>
    <lineage>
        <taxon>Eukaryota</taxon>
        <taxon>Viridiplantae</taxon>
        <taxon>Streptophyta</taxon>
        <taxon>Embryophyta</taxon>
        <taxon>Tracheophyta</taxon>
        <taxon>Spermatophyta</taxon>
        <taxon>Magnoliopsida</taxon>
        <taxon>eudicotyledons</taxon>
        <taxon>Gunneridae</taxon>
        <taxon>Pentapetalae</taxon>
        <taxon>asterids</taxon>
        <taxon>lamiids</taxon>
        <taxon>Lamiales</taxon>
        <taxon>Plantaginaceae</taxon>
        <taxon>Veroniceae</taxon>
        <taxon>Picrorhiza</taxon>
    </lineage>
</organism>
<keyword evidence="3 4" id="KW-0808">Transferase</keyword>
<accession>L7QGZ9</accession>
<evidence type="ECO:0000256" key="1">
    <source>
        <dbReference type="ARBA" id="ARBA00009995"/>
    </source>
</evidence>
<evidence type="ECO:0000313" key="7">
    <source>
        <dbReference type="EMBL" id="AGA84058.1"/>
    </source>
</evidence>
<evidence type="ECO:0000256" key="5">
    <source>
        <dbReference type="RuleBase" id="RU362057"/>
    </source>
</evidence>
<dbReference type="InterPro" id="IPR035595">
    <property type="entry name" value="UDP_glycos_trans_CS"/>
</dbReference>
<dbReference type="SUPFAM" id="SSF53756">
    <property type="entry name" value="UDP-Glycosyltransferase/glycogen phosphorylase"/>
    <property type="match status" value="1"/>
</dbReference>
<evidence type="ECO:0000256" key="3">
    <source>
        <dbReference type="ARBA" id="ARBA00022679"/>
    </source>
</evidence>
<sequence>MESEQAKFSILMFPWLAHGHIFPFLELAKRLSKRNFTVYLCSAPINLDSIKTNLAKDRSIDDDSIKLIELEFESPQLPSEFHTTKNIPSHLSHLIPILIQDFQKSSSSFVGIVNSLNPDLLILDYFQPWAFKYALSRGIPAVCFLVICATSFAFHHHEHTHGTSSPSPFKGIYLLDHERVDYGASMGAFIKDADLDVFAFGTFNLSSDIILFNSSKGLEGKYIDYLTVQCEKPVVPTGPLIVRSNEGENSEIMKWLSGKDRFSTVYVSFGSEYFLSMEEVAEVAKGLELCKANFVWVLRFPLGENAMSVENALPRGFTERAKERGLVVTWAPQTSVLDHESTGGFVSHCGWNSVMESAYFGVPVIAMPMRIEQPLSGRMLVELCLFSSTIMPMVTEAGCCVEVRRSENEGYKGEYIAEAINKLVLEESGEGLWERANKLSEKMRMDEEKEMDVVTEELWELCLKKNKKMMIKQATMYFFCYEVC</sequence>
<feature type="domain" description="Glycosyltransferase N-terminal" evidence="6">
    <location>
        <begin position="8"/>
        <end position="230"/>
    </location>
</feature>
<protein>
    <recommendedName>
        <fullName evidence="5">Glycosyltransferase</fullName>
        <ecNumber evidence="5">2.4.1.-</ecNumber>
    </recommendedName>
</protein>
<dbReference type="PROSITE" id="PS00375">
    <property type="entry name" value="UDPGT"/>
    <property type="match status" value="1"/>
</dbReference>
<proteinExistence type="evidence at transcript level"/>
<dbReference type="InterPro" id="IPR002213">
    <property type="entry name" value="UDP_glucos_trans"/>
</dbReference>
<dbReference type="InterPro" id="IPR058980">
    <property type="entry name" value="Glyco_transf_N"/>
</dbReference>
<dbReference type="AlphaFoldDB" id="L7QGZ9"/>
<name>L7QGZ9_9LAMI</name>
<keyword evidence="2 4" id="KW-0328">Glycosyltransferase</keyword>
<dbReference type="FunFam" id="3.40.50.2000:FF:000060">
    <property type="entry name" value="Glycosyltransferase"/>
    <property type="match status" value="1"/>
</dbReference>
<dbReference type="PANTHER" id="PTHR48044:SF82">
    <property type="entry name" value="GLYCOSYLTRANSFERASE"/>
    <property type="match status" value="1"/>
</dbReference>
<evidence type="ECO:0000256" key="4">
    <source>
        <dbReference type="RuleBase" id="RU003718"/>
    </source>
</evidence>
<evidence type="ECO:0000256" key="2">
    <source>
        <dbReference type="ARBA" id="ARBA00022676"/>
    </source>
</evidence>
<dbReference type="EC" id="2.4.1.-" evidence="5"/>
<dbReference type="BRENDA" id="2.4.1.324">
    <property type="organism ID" value="14360"/>
</dbReference>
<evidence type="ECO:0000259" key="6">
    <source>
        <dbReference type="Pfam" id="PF26168"/>
    </source>
</evidence>
<dbReference type="GO" id="GO:0016138">
    <property type="term" value="P:glycoside biosynthetic process"/>
    <property type="evidence" value="ECO:0007669"/>
    <property type="project" value="UniProtKB-ARBA"/>
</dbReference>
<dbReference type="Gene3D" id="3.40.50.2000">
    <property type="entry name" value="Glycogen Phosphorylase B"/>
    <property type="match status" value="2"/>
</dbReference>
<dbReference type="GO" id="GO:0008194">
    <property type="term" value="F:UDP-glycosyltransferase activity"/>
    <property type="evidence" value="ECO:0007669"/>
    <property type="project" value="InterPro"/>
</dbReference>
<comment type="similarity">
    <text evidence="1 4">Belongs to the UDP-glycosyltransferase family.</text>
</comment>
<dbReference type="CDD" id="cd03784">
    <property type="entry name" value="GT1_Gtf-like"/>
    <property type="match status" value="1"/>
</dbReference>